<organism evidence="2 3">
    <name type="scientific">Zhongshania arctica</name>
    <dbReference type="NCBI Taxonomy" id="3238302"/>
    <lineage>
        <taxon>Bacteria</taxon>
        <taxon>Pseudomonadati</taxon>
        <taxon>Pseudomonadota</taxon>
        <taxon>Gammaproteobacteria</taxon>
        <taxon>Cellvibrionales</taxon>
        <taxon>Spongiibacteraceae</taxon>
        <taxon>Zhongshania</taxon>
    </lineage>
</organism>
<gene>
    <name evidence="2" type="ORF">AB4875_07965</name>
</gene>
<evidence type="ECO:0000313" key="3">
    <source>
        <dbReference type="Proteomes" id="UP001557484"/>
    </source>
</evidence>
<reference evidence="2 3" key="1">
    <citation type="journal article" date="2011" name="Int. J. Syst. Evol. Microbiol.">
        <title>Zhongshania antarctica gen. nov., sp. nov. and Zhongshania guokunii sp. nov., gammaproteobacteria respectively isolated from coastal attached (fast) ice and surface seawater of the Antarctic.</title>
        <authorList>
            <person name="Li H.J."/>
            <person name="Zhang X.Y."/>
            <person name="Chen C.X."/>
            <person name="Zhang Y.J."/>
            <person name="Gao Z.M."/>
            <person name="Yu Y."/>
            <person name="Chen X.L."/>
            <person name="Chen B."/>
            <person name="Zhang Y.Z."/>
        </authorList>
    </citation>
    <scope>NUCLEOTIDE SEQUENCE [LARGE SCALE GENOMIC DNA]</scope>
    <source>
        <strain evidence="2 3">R06B22</strain>
    </source>
</reference>
<dbReference type="EMBL" id="JBFRYB010000001">
    <property type="protein sequence ID" value="MEX1665423.1"/>
    <property type="molecule type" value="Genomic_DNA"/>
</dbReference>
<comment type="caution">
    <text evidence="2">The sequence shown here is derived from an EMBL/GenBank/DDBJ whole genome shotgun (WGS) entry which is preliminary data.</text>
</comment>
<feature type="chain" id="PRO_5046987096" description="DUF4136 domain-containing protein" evidence="1">
    <location>
        <begin position="18"/>
        <end position="192"/>
    </location>
</feature>
<keyword evidence="3" id="KW-1185">Reference proteome</keyword>
<proteinExistence type="predicted"/>
<dbReference type="PROSITE" id="PS51257">
    <property type="entry name" value="PROKAR_LIPOPROTEIN"/>
    <property type="match status" value="1"/>
</dbReference>
<accession>A0ABV3TV31</accession>
<evidence type="ECO:0000256" key="1">
    <source>
        <dbReference type="SAM" id="SignalP"/>
    </source>
</evidence>
<feature type="signal peptide" evidence="1">
    <location>
        <begin position="1"/>
        <end position="17"/>
    </location>
</feature>
<dbReference type="Proteomes" id="UP001557484">
    <property type="component" value="Unassembled WGS sequence"/>
</dbReference>
<evidence type="ECO:0008006" key="4">
    <source>
        <dbReference type="Google" id="ProtNLM"/>
    </source>
</evidence>
<evidence type="ECO:0000313" key="2">
    <source>
        <dbReference type="EMBL" id="MEX1665423.1"/>
    </source>
</evidence>
<protein>
    <recommendedName>
        <fullName evidence="4">DUF4136 domain-containing protein</fullName>
    </recommendedName>
</protein>
<sequence length="192" mass="21650">MKRKLILTILMTIFATGCTGTKVLVTPDPDSFGTIYNYKYQDLGLRNIPGDKVYAPAGNITESFGTELRTSRFAKNVYYPLRPDDKVDITLESKFDLEMDPHMGSGMIKAFITGFTFFILEPLFWYDYDYKIVGSVDVYKNGTLTKKVSAQTDATTSMKWLSLSKGQTLEGEALGKAKLSLFKQLMIEIDKE</sequence>
<dbReference type="RefSeq" id="WP_368375527.1">
    <property type="nucleotide sequence ID" value="NZ_JBFRYB010000001.1"/>
</dbReference>
<keyword evidence="1" id="KW-0732">Signal</keyword>
<name>A0ABV3TV31_9GAMM</name>